<comment type="caution">
    <text evidence="3">The sequence shown here is derived from an EMBL/GenBank/DDBJ whole genome shotgun (WGS) entry which is preliminary data.</text>
</comment>
<dbReference type="CDD" id="cd07909">
    <property type="entry name" value="YciF"/>
    <property type="match status" value="1"/>
</dbReference>
<dbReference type="Pfam" id="PF05974">
    <property type="entry name" value="DUF892"/>
    <property type="match status" value="1"/>
</dbReference>
<dbReference type="Proteomes" id="UP000295023">
    <property type="component" value="Unassembled WGS sequence"/>
</dbReference>
<dbReference type="PANTHER" id="PTHR30565:SF9">
    <property type="entry name" value="PROTEIN YCIF"/>
    <property type="match status" value="1"/>
</dbReference>
<organism evidence="3 4">
    <name type="scientific">Roseicella aquatilis</name>
    <dbReference type="NCBI Taxonomy" id="2527868"/>
    <lineage>
        <taxon>Bacteria</taxon>
        <taxon>Pseudomonadati</taxon>
        <taxon>Pseudomonadota</taxon>
        <taxon>Alphaproteobacteria</taxon>
        <taxon>Acetobacterales</taxon>
        <taxon>Roseomonadaceae</taxon>
        <taxon>Roseicella</taxon>
    </lineage>
</organism>
<dbReference type="InterPro" id="IPR012347">
    <property type="entry name" value="Ferritin-like"/>
</dbReference>
<proteinExistence type="predicted"/>
<evidence type="ECO:0000313" key="3">
    <source>
        <dbReference type="EMBL" id="TCZ63640.1"/>
    </source>
</evidence>
<protein>
    <submittedName>
        <fullName evidence="3">Ferritin-like domain-containing protein</fullName>
    </submittedName>
</protein>
<dbReference type="InterPro" id="IPR010287">
    <property type="entry name" value="DUF892_YciF-like"/>
</dbReference>
<name>A0A4R4DU16_9PROT</name>
<dbReference type="SUPFAM" id="SSF47240">
    <property type="entry name" value="Ferritin-like"/>
    <property type="match status" value="1"/>
</dbReference>
<accession>A0A4R4DU16</accession>
<evidence type="ECO:0000256" key="1">
    <source>
        <dbReference type="SAM" id="Coils"/>
    </source>
</evidence>
<dbReference type="AlphaFoldDB" id="A0A4R4DU16"/>
<gene>
    <name evidence="3" type="ORF">EXY23_09655</name>
</gene>
<dbReference type="InterPro" id="IPR047114">
    <property type="entry name" value="YciF"/>
</dbReference>
<reference evidence="3 4" key="1">
    <citation type="submission" date="2019-03" db="EMBL/GenBank/DDBJ databases">
        <title>Paracraurococcus aquatilis NE82 genome sequence.</title>
        <authorList>
            <person name="Zhao Y."/>
            <person name="Du Z."/>
        </authorList>
    </citation>
    <scope>NUCLEOTIDE SEQUENCE [LARGE SCALE GENOMIC DNA]</scope>
    <source>
        <strain evidence="3 4">NE82</strain>
    </source>
</reference>
<dbReference type="InterPro" id="IPR009078">
    <property type="entry name" value="Ferritin-like_SF"/>
</dbReference>
<feature type="region of interest" description="Disordered" evidence="2">
    <location>
        <begin position="153"/>
        <end position="177"/>
    </location>
</feature>
<dbReference type="RefSeq" id="WP_132287663.1">
    <property type="nucleotide sequence ID" value="NZ_SKBM01000007.1"/>
</dbReference>
<evidence type="ECO:0000313" key="4">
    <source>
        <dbReference type="Proteomes" id="UP000295023"/>
    </source>
</evidence>
<evidence type="ECO:0000256" key="2">
    <source>
        <dbReference type="SAM" id="MobiDB-lite"/>
    </source>
</evidence>
<keyword evidence="1" id="KW-0175">Coiled coil</keyword>
<keyword evidence="4" id="KW-1185">Reference proteome</keyword>
<feature type="coiled-coil region" evidence="1">
    <location>
        <begin position="40"/>
        <end position="67"/>
    </location>
</feature>
<sequence>MASDIRDLLTMELQDTYSAETQILDALPQMIDATTNPKLKQAFQEHLQVTQRQVERLETVCQQLGIEPEGETCNAMEGLVEESEEIIDELDRGPVLDAALIGAAQKVEHYEMAAYGTLTAMLKSMGETKAADLLAQTLKEEKDTDELLTQIAESEVNPAALGQQPANDQAGGSRGAA</sequence>
<dbReference type="Gene3D" id="1.20.1260.10">
    <property type="match status" value="1"/>
</dbReference>
<dbReference type="OrthoDB" id="9795056at2"/>
<dbReference type="EMBL" id="SKBM01000007">
    <property type="protein sequence ID" value="TCZ63640.1"/>
    <property type="molecule type" value="Genomic_DNA"/>
</dbReference>
<dbReference type="PANTHER" id="PTHR30565">
    <property type="entry name" value="PROTEIN YCIF"/>
    <property type="match status" value="1"/>
</dbReference>